<organism evidence="2 3">
    <name type="scientific">Stylosanthes scabra</name>
    <dbReference type="NCBI Taxonomy" id="79078"/>
    <lineage>
        <taxon>Eukaryota</taxon>
        <taxon>Viridiplantae</taxon>
        <taxon>Streptophyta</taxon>
        <taxon>Embryophyta</taxon>
        <taxon>Tracheophyta</taxon>
        <taxon>Spermatophyta</taxon>
        <taxon>Magnoliopsida</taxon>
        <taxon>eudicotyledons</taxon>
        <taxon>Gunneridae</taxon>
        <taxon>Pentapetalae</taxon>
        <taxon>rosids</taxon>
        <taxon>fabids</taxon>
        <taxon>Fabales</taxon>
        <taxon>Fabaceae</taxon>
        <taxon>Papilionoideae</taxon>
        <taxon>50 kb inversion clade</taxon>
        <taxon>dalbergioids sensu lato</taxon>
        <taxon>Dalbergieae</taxon>
        <taxon>Pterocarpus clade</taxon>
        <taxon>Stylosanthes</taxon>
    </lineage>
</organism>
<gene>
    <name evidence="2" type="ORF">PIB30_019367</name>
</gene>
<name>A0ABU6Y594_9FABA</name>
<sequence length="239" mass="26558">MSTKSVGSQSRRFGAERLTGGGFTRLLKYSLLEDAHMVTLKSQHRRPIVLFFIYQVPGRENLTETVQPTEMLLRYEARERRFIISTRQHSFSPPVRRPLTSPSHPISPLIRPKRNPSLSLHFSLAPGSLISLLLFFYAGKYKLTAIASVLRRLSSLNSAYTVPLAVRLCYFSVAFASFSLCLCLCSAVTSHRFCCAAISCNPAALKSHTLTSQYSSLPSCSSLNSAEFTPSLILLALFC</sequence>
<feature type="transmembrane region" description="Helical" evidence="1">
    <location>
        <begin position="159"/>
        <end position="184"/>
    </location>
</feature>
<proteinExistence type="predicted"/>
<evidence type="ECO:0000313" key="2">
    <source>
        <dbReference type="EMBL" id="MED6205617.1"/>
    </source>
</evidence>
<keyword evidence="1" id="KW-0812">Transmembrane</keyword>
<keyword evidence="3" id="KW-1185">Reference proteome</keyword>
<keyword evidence="1" id="KW-0472">Membrane</keyword>
<protein>
    <submittedName>
        <fullName evidence="2">Uncharacterized protein</fullName>
    </submittedName>
</protein>
<evidence type="ECO:0000256" key="1">
    <source>
        <dbReference type="SAM" id="Phobius"/>
    </source>
</evidence>
<dbReference type="Proteomes" id="UP001341840">
    <property type="component" value="Unassembled WGS sequence"/>
</dbReference>
<evidence type="ECO:0000313" key="3">
    <source>
        <dbReference type="Proteomes" id="UP001341840"/>
    </source>
</evidence>
<dbReference type="EMBL" id="JASCZI010241715">
    <property type="protein sequence ID" value="MED6205617.1"/>
    <property type="molecule type" value="Genomic_DNA"/>
</dbReference>
<reference evidence="2 3" key="1">
    <citation type="journal article" date="2023" name="Plants (Basel)">
        <title>Bridging the Gap: Combining Genomics and Transcriptomics Approaches to Understand Stylosanthes scabra, an Orphan Legume from the Brazilian Caatinga.</title>
        <authorList>
            <person name="Ferreira-Neto J.R.C."/>
            <person name="da Silva M.D."/>
            <person name="Binneck E."/>
            <person name="de Melo N.F."/>
            <person name="da Silva R.H."/>
            <person name="de Melo A.L.T.M."/>
            <person name="Pandolfi V."/>
            <person name="Bustamante F.O."/>
            <person name="Brasileiro-Vidal A.C."/>
            <person name="Benko-Iseppon A.M."/>
        </authorList>
    </citation>
    <scope>NUCLEOTIDE SEQUENCE [LARGE SCALE GENOMIC DNA]</scope>
    <source>
        <tissue evidence="2">Leaves</tissue>
    </source>
</reference>
<accession>A0ABU6Y594</accession>
<feature type="transmembrane region" description="Helical" evidence="1">
    <location>
        <begin position="118"/>
        <end position="139"/>
    </location>
</feature>
<keyword evidence="1" id="KW-1133">Transmembrane helix</keyword>
<comment type="caution">
    <text evidence="2">The sequence shown here is derived from an EMBL/GenBank/DDBJ whole genome shotgun (WGS) entry which is preliminary data.</text>
</comment>